<protein>
    <recommendedName>
        <fullName evidence="3">FAD dependent oxidoreductase domain-containing protein</fullName>
    </recommendedName>
</protein>
<dbReference type="InterPro" id="IPR006076">
    <property type="entry name" value="FAD-dep_OxRdtase"/>
</dbReference>
<dbReference type="EMBL" id="MTEI01000022">
    <property type="protein sequence ID" value="OQW86137.1"/>
    <property type="molecule type" value="Genomic_DNA"/>
</dbReference>
<feature type="transmembrane region" description="Helical" evidence="2">
    <location>
        <begin position="7"/>
        <end position="24"/>
    </location>
</feature>
<feature type="domain" description="FAD dependent oxidoreductase" evidence="3">
    <location>
        <begin position="6"/>
        <end position="367"/>
    </location>
</feature>
<keyword evidence="2" id="KW-1133">Transmembrane helix</keyword>
<reference evidence="4 5" key="1">
    <citation type="submission" date="2017-01" db="EMBL/GenBank/DDBJ databases">
        <title>Novel large sulfur bacteria in the metagenomes of groundwater-fed chemosynthetic microbial mats in the Lake Huron basin.</title>
        <authorList>
            <person name="Sharrar A.M."/>
            <person name="Flood B.E."/>
            <person name="Bailey J.V."/>
            <person name="Jones D.S."/>
            <person name="Biddanda B."/>
            <person name="Ruberg S.A."/>
            <person name="Marcus D.N."/>
            <person name="Dick G.J."/>
        </authorList>
    </citation>
    <scope>NUCLEOTIDE SEQUENCE [LARGE SCALE GENOMIC DNA]</scope>
    <source>
        <strain evidence="4">A7</strain>
    </source>
</reference>
<name>A0A1W9KPQ9_9BURK</name>
<comment type="caution">
    <text evidence="4">The sequence shown here is derived from an EMBL/GenBank/DDBJ whole genome shotgun (WGS) entry which is preliminary data.</text>
</comment>
<dbReference type="Gene3D" id="3.50.50.60">
    <property type="entry name" value="FAD/NAD(P)-binding domain"/>
    <property type="match status" value="1"/>
</dbReference>
<accession>A0A1W9KPQ9</accession>
<evidence type="ECO:0000313" key="5">
    <source>
        <dbReference type="Proteomes" id="UP000192505"/>
    </source>
</evidence>
<evidence type="ECO:0000313" key="4">
    <source>
        <dbReference type="EMBL" id="OQW86137.1"/>
    </source>
</evidence>
<organism evidence="4 5">
    <name type="scientific">Rhodoferax ferrireducens</name>
    <dbReference type="NCBI Taxonomy" id="192843"/>
    <lineage>
        <taxon>Bacteria</taxon>
        <taxon>Pseudomonadati</taxon>
        <taxon>Pseudomonadota</taxon>
        <taxon>Betaproteobacteria</taxon>
        <taxon>Burkholderiales</taxon>
        <taxon>Comamonadaceae</taxon>
        <taxon>Rhodoferax</taxon>
    </lineage>
</organism>
<dbReference type="AlphaFoldDB" id="A0A1W9KPQ9"/>
<dbReference type="Gene3D" id="3.30.9.10">
    <property type="entry name" value="D-Amino Acid Oxidase, subunit A, domain 2"/>
    <property type="match status" value="1"/>
</dbReference>
<keyword evidence="2" id="KW-0812">Transmembrane</keyword>
<keyword evidence="2" id="KW-0472">Membrane</keyword>
<gene>
    <name evidence="4" type="ORF">BWK72_18745</name>
</gene>
<dbReference type="GO" id="GO:0016491">
    <property type="term" value="F:oxidoreductase activity"/>
    <property type="evidence" value="ECO:0007669"/>
    <property type="project" value="UniProtKB-KW"/>
</dbReference>
<proteinExistence type="predicted"/>
<dbReference type="InterPro" id="IPR036188">
    <property type="entry name" value="FAD/NAD-bd_sf"/>
</dbReference>
<keyword evidence="1" id="KW-0560">Oxidoreductase</keyword>
<dbReference type="PANTHER" id="PTHR13847">
    <property type="entry name" value="SARCOSINE DEHYDROGENASE-RELATED"/>
    <property type="match status" value="1"/>
</dbReference>
<evidence type="ECO:0000259" key="3">
    <source>
        <dbReference type="Pfam" id="PF01266"/>
    </source>
</evidence>
<dbReference type="SUPFAM" id="SSF54373">
    <property type="entry name" value="FAD-linked reductases, C-terminal domain"/>
    <property type="match status" value="1"/>
</dbReference>
<dbReference type="SUPFAM" id="SSF51905">
    <property type="entry name" value="FAD/NAD(P)-binding domain"/>
    <property type="match status" value="1"/>
</dbReference>
<sequence>MDSQRDVLVIGGGIFGAAIAWALGRRGLGQRVLILERGQPAGGATSRAAALVTMARDDPALMALAKETFQAMAVLEGEYGEDVGRHTVGALHVGSASHAEALQARARHCASFGIDSHWLDKSQALARAPWLAPQSFELAAFYPDECFVEPYLLSSAYLRTATLLGAQVRLSSDVQSIGVMHGRVTGVHLTDGTHLPASVVINAAGAWANLLSTDLGLPLPMAPVRSQYWITEPAIQFPRDGAIVLIPEIRAYARPEMGALLFGVREKQPVAVNPRHLPKDLTGFVFDPDDADGWQNLGEGAQSLADYFPAVNTLGLAHYITGPSNYTPDGQLIIGASRAIAGLFVATGCNGSGITFSGGVGRLVAELVSGAPTFVAPEVFDPQRYGDIDPYAVDFLASCAAARAMKSSG</sequence>
<evidence type="ECO:0000256" key="1">
    <source>
        <dbReference type="ARBA" id="ARBA00023002"/>
    </source>
</evidence>
<dbReference type="Proteomes" id="UP000192505">
    <property type="component" value="Unassembled WGS sequence"/>
</dbReference>
<dbReference type="Pfam" id="PF01266">
    <property type="entry name" value="DAO"/>
    <property type="match status" value="1"/>
</dbReference>
<dbReference type="GO" id="GO:0005737">
    <property type="term" value="C:cytoplasm"/>
    <property type="evidence" value="ECO:0007669"/>
    <property type="project" value="TreeGrafter"/>
</dbReference>
<evidence type="ECO:0000256" key="2">
    <source>
        <dbReference type="SAM" id="Phobius"/>
    </source>
</evidence>